<dbReference type="Pfam" id="PF25944">
    <property type="entry name" value="Beta-barrel_RND"/>
    <property type="match status" value="1"/>
</dbReference>
<evidence type="ECO:0000256" key="3">
    <source>
        <dbReference type="SAM" id="SignalP"/>
    </source>
</evidence>
<reference evidence="7" key="1">
    <citation type="journal article" date="2019" name="Int. J. Syst. Evol. Microbiol.">
        <title>The Global Catalogue of Microorganisms (GCM) 10K type strain sequencing project: providing services to taxonomists for standard genome sequencing and annotation.</title>
        <authorList>
            <consortium name="The Broad Institute Genomics Platform"/>
            <consortium name="The Broad Institute Genome Sequencing Center for Infectious Disease"/>
            <person name="Wu L."/>
            <person name="Ma J."/>
        </authorList>
    </citation>
    <scope>NUCLEOTIDE SEQUENCE [LARGE SCALE GENOMIC DNA]</scope>
    <source>
        <strain evidence="7">CCUG 56752</strain>
    </source>
</reference>
<dbReference type="PROSITE" id="PS51257">
    <property type="entry name" value="PROKAR_LIPOPROTEIN"/>
    <property type="match status" value="1"/>
</dbReference>
<dbReference type="Proteomes" id="UP001597049">
    <property type="component" value="Unassembled WGS sequence"/>
</dbReference>
<feature type="chain" id="PRO_5045772114" evidence="3">
    <location>
        <begin position="24"/>
        <end position="372"/>
    </location>
</feature>
<dbReference type="Pfam" id="PF25917">
    <property type="entry name" value="BSH_RND"/>
    <property type="match status" value="1"/>
</dbReference>
<name>A0ABW3GPT2_9FLAO</name>
<keyword evidence="3" id="KW-0732">Signal</keyword>
<dbReference type="NCBIfam" id="TIGR01730">
    <property type="entry name" value="RND_mfp"/>
    <property type="match status" value="1"/>
</dbReference>
<dbReference type="RefSeq" id="WP_379656512.1">
    <property type="nucleotide sequence ID" value="NZ_JBHTIV010000002.1"/>
</dbReference>
<keyword evidence="7" id="KW-1185">Reference proteome</keyword>
<dbReference type="Gene3D" id="2.40.30.170">
    <property type="match status" value="1"/>
</dbReference>
<sequence>MKNKLVCLLVLTVILLSSCQNQGQQQAPPPPELPIIKAETMDVTTYSEYPTQLEGIVSSEIRAKVSGYITNVLVEEGAAVKKGEVLFELETRSLSGDASAARARVNAAQIEVEKLKPLVEKNIVSQNQLETAKAQLETAKSNLNSINANVSYASIQSPVDGFVGTINYRDGALINPSDMLPLTRVVKTNKVFSYFSVNEKDYLNMLTKFNQNLKEKEDLISSFPEVILIMSNGQEYQNKGKITSISSQVNRQTGTVRFRATFDNSNSLLKDGLTGKIKIPIYTEDAIVIPRISTFSRQGKEFVFKLNESDSTVTEKAIEVVRADPYFVIKSGVNKGEKIVGRGVNKIKNNDKIKPVSSTMDSIVNSFDKVFK</sequence>
<dbReference type="SUPFAM" id="SSF111369">
    <property type="entry name" value="HlyD-like secretion proteins"/>
    <property type="match status" value="1"/>
</dbReference>
<evidence type="ECO:0000313" key="7">
    <source>
        <dbReference type="Proteomes" id="UP001597049"/>
    </source>
</evidence>
<dbReference type="Gene3D" id="2.40.50.100">
    <property type="match status" value="1"/>
</dbReference>
<feature type="coiled-coil region" evidence="2">
    <location>
        <begin position="122"/>
        <end position="149"/>
    </location>
</feature>
<dbReference type="EMBL" id="JBHTIV010000002">
    <property type="protein sequence ID" value="MFD0931175.1"/>
    <property type="molecule type" value="Genomic_DNA"/>
</dbReference>
<dbReference type="Gene3D" id="1.10.287.470">
    <property type="entry name" value="Helix hairpin bin"/>
    <property type="match status" value="1"/>
</dbReference>
<comment type="caution">
    <text evidence="6">The sequence shown here is derived from an EMBL/GenBank/DDBJ whole genome shotgun (WGS) entry which is preliminary data.</text>
</comment>
<evidence type="ECO:0000256" key="2">
    <source>
        <dbReference type="SAM" id="Coils"/>
    </source>
</evidence>
<dbReference type="InterPro" id="IPR058625">
    <property type="entry name" value="MdtA-like_BSH"/>
</dbReference>
<dbReference type="InterPro" id="IPR058626">
    <property type="entry name" value="MdtA-like_b-barrel"/>
</dbReference>
<feature type="domain" description="Multidrug resistance protein MdtA-like beta-barrel" evidence="5">
    <location>
        <begin position="196"/>
        <end position="279"/>
    </location>
</feature>
<evidence type="ECO:0000259" key="5">
    <source>
        <dbReference type="Pfam" id="PF25944"/>
    </source>
</evidence>
<protein>
    <submittedName>
        <fullName evidence="6">Efflux RND transporter periplasmic adaptor subunit</fullName>
    </submittedName>
</protein>
<dbReference type="PANTHER" id="PTHR30158:SF23">
    <property type="entry name" value="MULTIDRUG RESISTANCE PROTEIN MEXA"/>
    <property type="match status" value="1"/>
</dbReference>
<gene>
    <name evidence="6" type="ORF">ACFQ0R_01040</name>
</gene>
<evidence type="ECO:0000256" key="1">
    <source>
        <dbReference type="ARBA" id="ARBA00009477"/>
    </source>
</evidence>
<dbReference type="PANTHER" id="PTHR30158">
    <property type="entry name" value="ACRA/E-RELATED COMPONENT OF DRUG EFFLUX TRANSPORTER"/>
    <property type="match status" value="1"/>
</dbReference>
<feature type="domain" description="Multidrug resistance protein MdtA-like barrel-sandwich hybrid" evidence="4">
    <location>
        <begin position="60"/>
        <end position="179"/>
    </location>
</feature>
<dbReference type="InterPro" id="IPR006143">
    <property type="entry name" value="RND_pump_MFP"/>
</dbReference>
<keyword evidence="2" id="KW-0175">Coiled coil</keyword>
<accession>A0ABW3GPT2</accession>
<feature type="signal peptide" evidence="3">
    <location>
        <begin position="1"/>
        <end position="23"/>
    </location>
</feature>
<proteinExistence type="inferred from homology"/>
<organism evidence="6 7">
    <name type="scientific">Psychroflexus salinarum</name>
    <dbReference type="NCBI Taxonomy" id="546024"/>
    <lineage>
        <taxon>Bacteria</taxon>
        <taxon>Pseudomonadati</taxon>
        <taxon>Bacteroidota</taxon>
        <taxon>Flavobacteriia</taxon>
        <taxon>Flavobacteriales</taxon>
        <taxon>Flavobacteriaceae</taxon>
        <taxon>Psychroflexus</taxon>
    </lineage>
</organism>
<comment type="similarity">
    <text evidence="1">Belongs to the membrane fusion protein (MFP) (TC 8.A.1) family.</text>
</comment>
<evidence type="ECO:0000313" key="6">
    <source>
        <dbReference type="EMBL" id="MFD0931175.1"/>
    </source>
</evidence>
<dbReference type="Gene3D" id="2.40.420.20">
    <property type="match status" value="1"/>
</dbReference>
<evidence type="ECO:0000259" key="4">
    <source>
        <dbReference type="Pfam" id="PF25917"/>
    </source>
</evidence>